<sequence length="368" mass="40809">MAVETQPLLQKLRKAIPTAPWATAIRSPRDAARYIPQTIAHRGFKAEYPENSMAGFQAAVQVGAHALETDLHLSSDGVVVLTHDGNLKRTFGVDRKVNEVDWDFISGLKSVREPHLGLPRLLDLLQWLAQPGREKTWVLLDIKMDDKADDLMAALANTIAQVPAPVPWETRLVLGCWNATFLEAARRTLPEYPLAIITFSTTYARHFLPTPNVGFNMLHKSLVGLPGSWFLRAALRADRPVYAWTVNDEASMRWCIERNVPGPAAAAGGKAGAVAVQGQRVIDGVITDNPKLFREVCDRWEDEIDGKAAPPARRGIADGLRGGLAHFYDRVVIQALILVFYVLQVHVKGRLDFVKDREVFEASAEESK</sequence>
<organism evidence="2 3">
    <name type="scientific">Stachybotrys chartarum (strain CBS 109288 / IBT 7711)</name>
    <name type="common">Toxic black mold</name>
    <name type="synonym">Stilbospora chartarum</name>
    <dbReference type="NCBI Taxonomy" id="1280523"/>
    <lineage>
        <taxon>Eukaryota</taxon>
        <taxon>Fungi</taxon>
        <taxon>Dikarya</taxon>
        <taxon>Ascomycota</taxon>
        <taxon>Pezizomycotina</taxon>
        <taxon>Sordariomycetes</taxon>
        <taxon>Hypocreomycetidae</taxon>
        <taxon>Hypocreales</taxon>
        <taxon>Stachybotryaceae</taxon>
        <taxon>Stachybotrys</taxon>
    </lineage>
</organism>
<feature type="domain" description="GP-PDE" evidence="1">
    <location>
        <begin position="36"/>
        <end position="297"/>
    </location>
</feature>
<proteinExistence type="predicted"/>
<dbReference type="InterPro" id="IPR030395">
    <property type="entry name" value="GP_PDE_dom"/>
</dbReference>
<protein>
    <recommendedName>
        <fullName evidence="1">GP-PDE domain-containing protein</fullName>
    </recommendedName>
</protein>
<dbReference type="SUPFAM" id="SSF51695">
    <property type="entry name" value="PLC-like phosphodiesterases"/>
    <property type="match status" value="1"/>
</dbReference>
<evidence type="ECO:0000313" key="3">
    <source>
        <dbReference type="Proteomes" id="UP000028045"/>
    </source>
</evidence>
<dbReference type="Gene3D" id="3.20.20.190">
    <property type="entry name" value="Phosphatidylinositol (PI) phosphodiesterase"/>
    <property type="match status" value="1"/>
</dbReference>
<dbReference type="AlphaFoldDB" id="A0A084B850"/>
<dbReference type="OrthoDB" id="1058301at2759"/>
<dbReference type="Proteomes" id="UP000028045">
    <property type="component" value="Unassembled WGS sequence"/>
</dbReference>
<evidence type="ECO:0000259" key="1">
    <source>
        <dbReference type="PROSITE" id="PS51704"/>
    </source>
</evidence>
<gene>
    <name evidence="2" type="ORF">S7711_06305</name>
</gene>
<dbReference type="HOGENOM" id="CLU_030006_1_2_1"/>
<dbReference type="PANTHER" id="PTHR43805">
    <property type="entry name" value="GLYCEROPHOSPHORYL DIESTER PHOSPHODIESTERASE"/>
    <property type="match status" value="1"/>
</dbReference>
<dbReference type="PROSITE" id="PS51704">
    <property type="entry name" value="GP_PDE"/>
    <property type="match status" value="1"/>
</dbReference>
<name>A0A084B850_STACB</name>
<keyword evidence="3" id="KW-1185">Reference proteome</keyword>
<evidence type="ECO:0000313" key="2">
    <source>
        <dbReference type="EMBL" id="KEY73729.1"/>
    </source>
</evidence>
<dbReference type="EMBL" id="KL647768">
    <property type="protein sequence ID" value="KEY73729.1"/>
    <property type="molecule type" value="Genomic_DNA"/>
</dbReference>
<dbReference type="PANTHER" id="PTHR43805:SF1">
    <property type="entry name" value="GP-PDE DOMAIN-CONTAINING PROTEIN"/>
    <property type="match status" value="1"/>
</dbReference>
<dbReference type="Pfam" id="PF03009">
    <property type="entry name" value="GDPD"/>
    <property type="match status" value="1"/>
</dbReference>
<dbReference type="InterPro" id="IPR017946">
    <property type="entry name" value="PLC-like_Pdiesterase_TIM-brl"/>
</dbReference>
<dbReference type="GO" id="GO:0006629">
    <property type="term" value="P:lipid metabolic process"/>
    <property type="evidence" value="ECO:0007669"/>
    <property type="project" value="InterPro"/>
</dbReference>
<dbReference type="GO" id="GO:0008081">
    <property type="term" value="F:phosphoric diester hydrolase activity"/>
    <property type="evidence" value="ECO:0007669"/>
    <property type="project" value="InterPro"/>
</dbReference>
<reference evidence="2 3" key="1">
    <citation type="journal article" date="2014" name="BMC Genomics">
        <title>Comparative genome sequencing reveals chemotype-specific gene clusters in the toxigenic black mold Stachybotrys.</title>
        <authorList>
            <person name="Semeiks J."/>
            <person name="Borek D."/>
            <person name="Otwinowski Z."/>
            <person name="Grishin N.V."/>
        </authorList>
    </citation>
    <scope>NUCLEOTIDE SEQUENCE [LARGE SCALE GENOMIC DNA]</scope>
    <source>
        <strain evidence="3">CBS 109288 / IBT 7711</strain>
    </source>
</reference>
<accession>A0A084B850</accession>